<dbReference type="AlphaFoldDB" id="A0A2M8KIQ2"/>
<dbReference type="InterPro" id="IPR028055">
    <property type="entry name" value="YidC/Oxa/ALB_C"/>
</dbReference>
<dbReference type="GO" id="GO:0051205">
    <property type="term" value="P:protein insertion into membrane"/>
    <property type="evidence" value="ECO:0007669"/>
    <property type="project" value="TreeGrafter"/>
</dbReference>
<feature type="domain" description="Membrane insertase YidC/Oxa/ALB C-terminal" evidence="11">
    <location>
        <begin position="30"/>
        <end position="231"/>
    </location>
</feature>
<dbReference type="NCBIfam" id="TIGR03592">
    <property type="entry name" value="yidC_oxa1_cterm"/>
    <property type="match status" value="1"/>
</dbReference>
<evidence type="ECO:0000256" key="4">
    <source>
        <dbReference type="ARBA" id="ARBA00022692"/>
    </source>
</evidence>
<keyword evidence="8" id="KW-0143">Chaperone</keyword>
<keyword evidence="7 10" id="KW-0472">Membrane</keyword>
<dbReference type="InterPro" id="IPR047196">
    <property type="entry name" value="YidC_ALB_C"/>
</dbReference>
<organism evidence="12 13">
    <name type="scientific">Candidatus Portnoybacteria bacterium CG10_big_fil_rev_8_21_14_0_10_44_7</name>
    <dbReference type="NCBI Taxonomy" id="1974816"/>
    <lineage>
        <taxon>Bacteria</taxon>
        <taxon>Candidatus Portnoyibacteriota</taxon>
    </lineage>
</organism>
<dbReference type="EMBL" id="PFEA01000031">
    <property type="protein sequence ID" value="PJE59800.1"/>
    <property type="molecule type" value="Genomic_DNA"/>
</dbReference>
<keyword evidence="2" id="KW-0813">Transport</keyword>
<dbReference type="GO" id="GO:0005886">
    <property type="term" value="C:plasma membrane"/>
    <property type="evidence" value="ECO:0007669"/>
    <property type="project" value="UniProtKB-SubCell"/>
</dbReference>
<dbReference type="PANTHER" id="PTHR12428">
    <property type="entry name" value="OXA1"/>
    <property type="match status" value="1"/>
</dbReference>
<evidence type="ECO:0000313" key="12">
    <source>
        <dbReference type="EMBL" id="PJE59800.1"/>
    </source>
</evidence>
<keyword evidence="4 9" id="KW-0812">Transmembrane</keyword>
<accession>A0A2M8KIQ2</accession>
<evidence type="ECO:0000256" key="6">
    <source>
        <dbReference type="ARBA" id="ARBA00022989"/>
    </source>
</evidence>
<comment type="subcellular location">
    <subcellularLocation>
        <location evidence="1">Cell membrane</location>
        <topology evidence="1">Multi-pass membrane protein</topology>
    </subcellularLocation>
    <subcellularLocation>
        <location evidence="9">Membrane</location>
        <topology evidence="9">Multi-pass membrane protein</topology>
    </subcellularLocation>
</comment>
<keyword evidence="6 10" id="KW-1133">Transmembrane helix</keyword>
<dbReference type="InterPro" id="IPR001708">
    <property type="entry name" value="YidC/ALB3/OXA1/COX18"/>
</dbReference>
<gene>
    <name evidence="12" type="ORF">COU85_01685</name>
</gene>
<evidence type="ECO:0000256" key="3">
    <source>
        <dbReference type="ARBA" id="ARBA00022475"/>
    </source>
</evidence>
<comment type="caution">
    <text evidence="12">The sequence shown here is derived from an EMBL/GenBank/DDBJ whole genome shotgun (WGS) entry which is preliminary data.</text>
</comment>
<name>A0A2M8KIQ2_9BACT</name>
<keyword evidence="5" id="KW-0653">Protein transport</keyword>
<evidence type="ECO:0000313" key="13">
    <source>
        <dbReference type="Proteomes" id="UP000231086"/>
    </source>
</evidence>
<sequence length="245" mass="27657">MIVDLFNQILFVPIFNFLVWLYNILPGGDFGVAIIVLTLVVRLLLYPLAQKGIRSQKALSELQPQIKTVQQKYKNSKEKQAQELMKLYKERGVNPASGCLPLIIQFPILIALFQVLRRGLNPETLQFLYPLVQNPQTINPMFLGLINLAVGSIFLAVLAGLTQFVQSKMILPKKIPGQQTGRSDFASMMSKQMVYTMPVITVLIAARFPAGLALYWTVNNLFTIFQQYLIIKKKKNGESPNKTNN</sequence>
<evidence type="ECO:0000259" key="11">
    <source>
        <dbReference type="Pfam" id="PF02096"/>
    </source>
</evidence>
<comment type="similarity">
    <text evidence="9">Belongs to the OXA1/ALB3/YidC family.</text>
</comment>
<evidence type="ECO:0000256" key="10">
    <source>
        <dbReference type="SAM" id="Phobius"/>
    </source>
</evidence>
<dbReference type="GO" id="GO:0015031">
    <property type="term" value="P:protein transport"/>
    <property type="evidence" value="ECO:0007669"/>
    <property type="project" value="UniProtKB-KW"/>
</dbReference>
<evidence type="ECO:0000256" key="9">
    <source>
        <dbReference type="RuleBase" id="RU003945"/>
    </source>
</evidence>
<proteinExistence type="inferred from homology"/>
<dbReference type="Proteomes" id="UP000231086">
    <property type="component" value="Unassembled WGS sequence"/>
</dbReference>
<feature type="transmembrane region" description="Helical" evidence="10">
    <location>
        <begin position="141"/>
        <end position="165"/>
    </location>
</feature>
<protein>
    <recommendedName>
        <fullName evidence="11">Membrane insertase YidC/Oxa/ALB C-terminal domain-containing protein</fullName>
    </recommendedName>
</protein>
<evidence type="ECO:0000256" key="1">
    <source>
        <dbReference type="ARBA" id="ARBA00004651"/>
    </source>
</evidence>
<evidence type="ECO:0000256" key="5">
    <source>
        <dbReference type="ARBA" id="ARBA00022927"/>
    </source>
</evidence>
<reference evidence="13" key="1">
    <citation type="submission" date="2017-09" db="EMBL/GenBank/DDBJ databases">
        <title>Depth-based differentiation of microbial function through sediment-hosted aquifers and enrichment of novel symbionts in the deep terrestrial subsurface.</title>
        <authorList>
            <person name="Probst A.J."/>
            <person name="Ladd B."/>
            <person name="Jarett J.K."/>
            <person name="Geller-Mcgrath D.E."/>
            <person name="Sieber C.M.K."/>
            <person name="Emerson J.B."/>
            <person name="Anantharaman K."/>
            <person name="Thomas B.C."/>
            <person name="Malmstrom R."/>
            <person name="Stieglmeier M."/>
            <person name="Klingl A."/>
            <person name="Woyke T."/>
            <person name="Ryan C.M."/>
            <person name="Banfield J.F."/>
        </authorList>
    </citation>
    <scope>NUCLEOTIDE SEQUENCE [LARGE SCALE GENOMIC DNA]</scope>
</reference>
<feature type="transmembrane region" description="Helical" evidence="10">
    <location>
        <begin position="185"/>
        <end position="206"/>
    </location>
</feature>
<dbReference type="Pfam" id="PF02096">
    <property type="entry name" value="60KD_IMP"/>
    <property type="match status" value="1"/>
</dbReference>
<feature type="transmembrane region" description="Helical" evidence="10">
    <location>
        <begin position="5"/>
        <end position="24"/>
    </location>
</feature>
<dbReference type="CDD" id="cd20070">
    <property type="entry name" value="5TM_YidC_Alb3"/>
    <property type="match status" value="1"/>
</dbReference>
<dbReference type="PANTHER" id="PTHR12428:SF65">
    <property type="entry name" value="CYTOCHROME C OXIDASE ASSEMBLY PROTEIN COX18, MITOCHONDRIAL"/>
    <property type="match status" value="1"/>
</dbReference>
<keyword evidence="3" id="KW-1003">Cell membrane</keyword>
<evidence type="ECO:0000256" key="8">
    <source>
        <dbReference type="ARBA" id="ARBA00023186"/>
    </source>
</evidence>
<feature type="transmembrane region" description="Helical" evidence="10">
    <location>
        <begin position="30"/>
        <end position="49"/>
    </location>
</feature>
<dbReference type="GO" id="GO:0032977">
    <property type="term" value="F:membrane insertase activity"/>
    <property type="evidence" value="ECO:0007669"/>
    <property type="project" value="InterPro"/>
</dbReference>
<evidence type="ECO:0000256" key="2">
    <source>
        <dbReference type="ARBA" id="ARBA00022448"/>
    </source>
</evidence>
<evidence type="ECO:0000256" key="7">
    <source>
        <dbReference type="ARBA" id="ARBA00023136"/>
    </source>
</evidence>